<name>A0A512BUL7_9HYPH</name>
<protein>
    <submittedName>
        <fullName evidence="1">Uncharacterized protein</fullName>
    </submittedName>
</protein>
<gene>
    <name evidence="1" type="ORF">MAE02_33010</name>
</gene>
<dbReference type="EMBL" id="BJYU01000045">
    <property type="protein sequence ID" value="GEO15605.1"/>
    <property type="molecule type" value="Genomic_DNA"/>
</dbReference>
<accession>A0A512BUL7</accession>
<evidence type="ECO:0000313" key="2">
    <source>
        <dbReference type="Proteomes" id="UP000321085"/>
    </source>
</evidence>
<proteinExistence type="predicted"/>
<dbReference type="Proteomes" id="UP000321085">
    <property type="component" value="Unassembled WGS sequence"/>
</dbReference>
<comment type="caution">
    <text evidence="1">The sequence shown here is derived from an EMBL/GenBank/DDBJ whole genome shotgun (WGS) entry which is preliminary data.</text>
</comment>
<reference evidence="1 2" key="1">
    <citation type="submission" date="2019-07" db="EMBL/GenBank/DDBJ databases">
        <title>Whole genome shotgun sequence of Microvirga aerophila NBRC 106136.</title>
        <authorList>
            <person name="Hosoyama A."/>
            <person name="Uohara A."/>
            <person name="Ohji S."/>
            <person name="Ichikawa N."/>
        </authorList>
    </citation>
    <scope>NUCLEOTIDE SEQUENCE [LARGE SCALE GENOMIC DNA]</scope>
    <source>
        <strain evidence="1 2">NBRC 106136</strain>
    </source>
</reference>
<evidence type="ECO:0000313" key="1">
    <source>
        <dbReference type="EMBL" id="GEO15605.1"/>
    </source>
</evidence>
<keyword evidence="2" id="KW-1185">Reference proteome</keyword>
<organism evidence="1 2">
    <name type="scientific">Microvirga aerophila</name>
    <dbReference type="NCBI Taxonomy" id="670291"/>
    <lineage>
        <taxon>Bacteria</taxon>
        <taxon>Pseudomonadati</taxon>
        <taxon>Pseudomonadota</taxon>
        <taxon>Alphaproteobacteria</taxon>
        <taxon>Hyphomicrobiales</taxon>
        <taxon>Methylobacteriaceae</taxon>
        <taxon>Microvirga</taxon>
    </lineage>
</organism>
<sequence length="95" mass="10023">MSNHGGYDNDAAAEQFTGSLVSQAWPRAKDRLSDNQNRLAGIGRIISNCKIPYGSSEAEAWLRPPSSCVPAKADQWLSAGVSPGTGVSSPKVSFT</sequence>
<dbReference type="AlphaFoldDB" id="A0A512BUL7"/>